<protein>
    <submittedName>
        <fullName evidence="2">Uncharacterized protein</fullName>
    </submittedName>
</protein>
<comment type="caution">
    <text evidence="2">The sequence shown here is derived from an EMBL/GenBank/DDBJ whole genome shotgun (WGS) entry which is preliminary data.</text>
</comment>
<name>A0A9P9JJJ5_9HYPO</name>
<organism evidence="2 3">
    <name type="scientific">Dactylonectria macrodidyma</name>
    <dbReference type="NCBI Taxonomy" id="307937"/>
    <lineage>
        <taxon>Eukaryota</taxon>
        <taxon>Fungi</taxon>
        <taxon>Dikarya</taxon>
        <taxon>Ascomycota</taxon>
        <taxon>Pezizomycotina</taxon>
        <taxon>Sordariomycetes</taxon>
        <taxon>Hypocreomycetidae</taxon>
        <taxon>Hypocreales</taxon>
        <taxon>Nectriaceae</taxon>
        <taxon>Dactylonectria</taxon>
    </lineage>
</organism>
<dbReference type="EMBL" id="JAGMUV010000001">
    <property type="protein sequence ID" value="KAH7176756.1"/>
    <property type="molecule type" value="Genomic_DNA"/>
</dbReference>
<evidence type="ECO:0000313" key="3">
    <source>
        <dbReference type="Proteomes" id="UP000738349"/>
    </source>
</evidence>
<dbReference type="OrthoDB" id="5428890at2759"/>
<feature type="transmembrane region" description="Helical" evidence="1">
    <location>
        <begin position="382"/>
        <end position="404"/>
    </location>
</feature>
<proteinExistence type="predicted"/>
<dbReference type="AlphaFoldDB" id="A0A9P9JJJ5"/>
<evidence type="ECO:0000313" key="2">
    <source>
        <dbReference type="EMBL" id="KAH7176756.1"/>
    </source>
</evidence>
<keyword evidence="1" id="KW-0812">Transmembrane</keyword>
<reference evidence="2" key="1">
    <citation type="journal article" date="2021" name="Nat. Commun.">
        <title>Genetic determinants of endophytism in the Arabidopsis root mycobiome.</title>
        <authorList>
            <person name="Mesny F."/>
            <person name="Miyauchi S."/>
            <person name="Thiergart T."/>
            <person name="Pickel B."/>
            <person name="Atanasova L."/>
            <person name="Karlsson M."/>
            <person name="Huettel B."/>
            <person name="Barry K.W."/>
            <person name="Haridas S."/>
            <person name="Chen C."/>
            <person name="Bauer D."/>
            <person name="Andreopoulos W."/>
            <person name="Pangilinan J."/>
            <person name="LaButti K."/>
            <person name="Riley R."/>
            <person name="Lipzen A."/>
            <person name="Clum A."/>
            <person name="Drula E."/>
            <person name="Henrissat B."/>
            <person name="Kohler A."/>
            <person name="Grigoriev I.V."/>
            <person name="Martin F.M."/>
            <person name="Hacquard S."/>
        </authorList>
    </citation>
    <scope>NUCLEOTIDE SEQUENCE</scope>
    <source>
        <strain evidence="2">MPI-CAGE-AT-0147</strain>
    </source>
</reference>
<keyword evidence="1" id="KW-0472">Membrane</keyword>
<keyword evidence="1" id="KW-1133">Transmembrane helix</keyword>
<evidence type="ECO:0000256" key="1">
    <source>
        <dbReference type="SAM" id="Phobius"/>
    </source>
</evidence>
<sequence length="416" mass="47067">MSVELTDLIPIAPANDDLRLTLASALGLSDNVAAKPHLQYIESSWPGRGELHDFLRLFIDVVDHFRGPKPPIQQYIDRLVSSHEHSYFSDTIPGSSLRTTRVTEAVLIILGTWMLMQPYFILTRHDQRRVVFAYCAKQGREYSEAEAFAQPLPKLLSQSGLLPNAYELNESGLNSVQNSSVAEIITEPFGLHDSMGLLESLSLSPKRLNAVLLSRLGGVRVTWTTNISRHLLLSKHGERTYLELFALPCALQGDAGSVLSAMGISMDLIDEIECSYATLFNPSRPSNFHKRLTKLKGFCHWCWCLHCASYRLRRQLLGTLKLSHLNYDPTLETLMERDAAEWDQTEFKQLWPRISTLYSHMQQTKPWSFWVLFRDSRDTVQYWTFLFGTVILLLTVIQVILSAAQVASAFVPQPGG</sequence>
<keyword evidence="3" id="KW-1185">Reference proteome</keyword>
<accession>A0A9P9JJJ5</accession>
<gene>
    <name evidence="2" type="ORF">EDB81DRAFT_850589</name>
</gene>
<dbReference type="Proteomes" id="UP000738349">
    <property type="component" value="Unassembled WGS sequence"/>
</dbReference>